<comment type="subcellular location">
    <subcellularLocation>
        <location evidence="1">Membrane</location>
        <topology evidence="1">Single-pass membrane protein</topology>
    </subcellularLocation>
</comment>
<dbReference type="AlphaFoldDB" id="A0AA88D260"/>
<organism evidence="14 15">
    <name type="scientific">Ficus carica</name>
    <name type="common">Common fig</name>
    <dbReference type="NCBI Taxonomy" id="3494"/>
    <lineage>
        <taxon>Eukaryota</taxon>
        <taxon>Viridiplantae</taxon>
        <taxon>Streptophyta</taxon>
        <taxon>Embryophyta</taxon>
        <taxon>Tracheophyta</taxon>
        <taxon>Spermatophyta</taxon>
        <taxon>Magnoliopsida</taxon>
        <taxon>eudicotyledons</taxon>
        <taxon>Gunneridae</taxon>
        <taxon>Pentapetalae</taxon>
        <taxon>rosids</taxon>
        <taxon>fabids</taxon>
        <taxon>Rosales</taxon>
        <taxon>Moraceae</taxon>
        <taxon>Ficeae</taxon>
        <taxon>Ficus</taxon>
    </lineage>
</organism>
<evidence type="ECO:0000256" key="9">
    <source>
        <dbReference type="ARBA" id="ARBA00023180"/>
    </source>
</evidence>
<keyword evidence="7 13" id="KW-1133">Transmembrane helix</keyword>
<evidence type="ECO:0000256" key="6">
    <source>
        <dbReference type="ARBA" id="ARBA00022692"/>
    </source>
</evidence>
<evidence type="ECO:0000256" key="1">
    <source>
        <dbReference type="ARBA" id="ARBA00004167"/>
    </source>
</evidence>
<proteinExistence type="inferred from homology"/>
<keyword evidence="10" id="KW-0294">Fucose metabolism</keyword>
<evidence type="ECO:0000256" key="3">
    <source>
        <dbReference type="ARBA" id="ARBA00007737"/>
    </source>
</evidence>
<accession>A0AA88D260</accession>
<keyword evidence="9" id="KW-0325">Glycoprotein</keyword>
<dbReference type="PANTHER" id="PTHR31933:SF4">
    <property type="entry name" value="O-FUCOSYLTRANSFERASE 8"/>
    <property type="match status" value="1"/>
</dbReference>
<dbReference type="PANTHER" id="PTHR31933">
    <property type="entry name" value="O-FUCOSYLTRANSFERASE 2-RELATED"/>
    <property type="match status" value="1"/>
</dbReference>
<dbReference type="InterPro" id="IPR024709">
    <property type="entry name" value="FucosylTrfase_pln"/>
</dbReference>
<reference evidence="14" key="1">
    <citation type="submission" date="2023-07" db="EMBL/GenBank/DDBJ databases">
        <title>draft genome sequence of fig (Ficus carica).</title>
        <authorList>
            <person name="Takahashi T."/>
            <person name="Nishimura K."/>
        </authorList>
    </citation>
    <scope>NUCLEOTIDE SEQUENCE</scope>
</reference>
<comment type="pathway">
    <text evidence="2">Glycan metabolism.</text>
</comment>
<evidence type="ECO:0000313" key="15">
    <source>
        <dbReference type="Proteomes" id="UP001187192"/>
    </source>
</evidence>
<keyword evidence="5" id="KW-0808">Transferase</keyword>
<dbReference type="CDD" id="cd11299">
    <property type="entry name" value="O-FucT_plant"/>
    <property type="match status" value="1"/>
</dbReference>
<evidence type="ECO:0000256" key="5">
    <source>
        <dbReference type="ARBA" id="ARBA00022679"/>
    </source>
</evidence>
<evidence type="ECO:0000256" key="8">
    <source>
        <dbReference type="ARBA" id="ARBA00023136"/>
    </source>
</evidence>
<comment type="caution">
    <text evidence="14">The sequence shown here is derived from an EMBL/GenBank/DDBJ whole genome shotgun (WGS) entry which is preliminary data.</text>
</comment>
<feature type="transmembrane region" description="Helical" evidence="13">
    <location>
        <begin position="48"/>
        <end position="70"/>
    </location>
</feature>
<gene>
    <name evidence="14" type="ORF">TIFTF001_012717</name>
</gene>
<evidence type="ECO:0000256" key="7">
    <source>
        <dbReference type="ARBA" id="ARBA00022989"/>
    </source>
</evidence>
<keyword evidence="11" id="KW-0119">Carbohydrate metabolism</keyword>
<keyword evidence="4" id="KW-0328">Glycosyltransferase</keyword>
<dbReference type="Pfam" id="PF10250">
    <property type="entry name" value="O-FucT"/>
    <property type="match status" value="1"/>
</dbReference>
<keyword evidence="8 13" id="KW-0472">Membrane</keyword>
<protein>
    <recommendedName>
        <fullName evidence="12">O-fucosyltransferase family protein</fullName>
    </recommendedName>
</protein>
<evidence type="ECO:0000256" key="4">
    <source>
        <dbReference type="ARBA" id="ARBA00022676"/>
    </source>
</evidence>
<evidence type="ECO:0000256" key="13">
    <source>
        <dbReference type="SAM" id="Phobius"/>
    </source>
</evidence>
<name>A0AA88D260_FICCA</name>
<dbReference type="GO" id="GO:0016020">
    <property type="term" value="C:membrane"/>
    <property type="evidence" value="ECO:0007669"/>
    <property type="project" value="UniProtKB-SubCell"/>
</dbReference>
<dbReference type="PIRSF" id="PIRSF009360">
    <property type="entry name" value="UCP009360"/>
    <property type="match status" value="1"/>
</dbReference>
<comment type="similarity">
    <text evidence="3">Belongs to the glycosyltransferase GT106 family.</text>
</comment>
<dbReference type="EMBL" id="BTGU01000016">
    <property type="protein sequence ID" value="GMN43523.1"/>
    <property type="molecule type" value="Genomic_DNA"/>
</dbReference>
<evidence type="ECO:0000256" key="12">
    <source>
        <dbReference type="ARBA" id="ARBA00030350"/>
    </source>
</evidence>
<keyword evidence="6 13" id="KW-0812">Transmembrane</keyword>
<dbReference type="GO" id="GO:0006004">
    <property type="term" value="P:fucose metabolic process"/>
    <property type="evidence" value="ECO:0007669"/>
    <property type="project" value="UniProtKB-KW"/>
</dbReference>
<evidence type="ECO:0000256" key="10">
    <source>
        <dbReference type="ARBA" id="ARBA00023253"/>
    </source>
</evidence>
<dbReference type="Proteomes" id="UP001187192">
    <property type="component" value="Unassembled WGS sequence"/>
</dbReference>
<keyword evidence="15" id="KW-1185">Reference proteome</keyword>
<evidence type="ECO:0000313" key="14">
    <source>
        <dbReference type="EMBL" id="GMN43523.1"/>
    </source>
</evidence>
<dbReference type="InterPro" id="IPR052272">
    <property type="entry name" value="GT106_glycosyltransferase"/>
</dbReference>
<dbReference type="GO" id="GO:0016757">
    <property type="term" value="F:glycosyltransferase activity"/>
    <property type="evidence" value="ECO:0007669"/>
    <property type="project" value="UniProtKB-KW"/>
</dbReference>
<sequence length="588" mass="66346">MLGGDYHLNSKPVFFHGSKNDFSAKYGAYKGNYHVGKRNIWLRKHLKSIAFMFVFMGLFFLLDSLMVSIFDSANIRSSLAPIRSSGIKEENKDAKEGKEKSPVHMYDRLLNLASSALVEKEFKQESASFWEEPFQQASAWKPCADRKLPTSLERDNRKNGYILVSANGGLNQQRVAICNAVAVASLLNATLVLPRFLYSNVWKDPSQFGDIYQEKHFMKIMKDEVDLVKELPPDLKSVDIEAIGSLITDADLVKEAKPVDYIRTVLPVLLKNRFVHFLGFGNRLGFDPLPSELQKLRCKCNFHALKFVPKIQKVGSLLVKRIRKHDAARSTLDKQLIGNFMSGVPPKRHDVERNGPSKYLALHLRFEVDMVAYSLCEFGGAETERKELQAYRELHFPLLIERLKTSKPVSPIELRKLGRCPLTPEEAGLVLAGLGFKRGTYIYLAGSHLYGGKSRMDSFTSLYPNLVTKETLLTPSELAPFRNFSSQLAALDFIACATADVFAMTDSGSQLSSLVSGFRTYYGGGSAPTLRPNKKRLAAILSENGTIEWNRFEDRVKKMIEEGQRVRVRGFGRSIYRQPRCPECMCKI</sequence>
<dbReference type="InterPro" id="IPR019378">
    <property type="entry name" value="GDP-Fuc_O-FucTrfase"/>
</dbReference>
<evidence type="ECO:0000256" key="2">
    <source>
        <dbReference type="ARBA" id="ARBA00004881"/>
    </source>
</evidence>
<evidence type="ECO:0000256" key="11">
    <source>
        <dbReference type="ARBA" id="ARBA00023277"/>
    </source>
</evidence>